<dbReference type="PROSITE" id="PS51704">
    <property type="entry name" value="GP_PDE"/>
    <property type="match status" value="1"/>
</dbReference>
<gene>
    <name evidence="5" type="ORF">FRY98_02300</name>
</gene>
<dbReference type="Gene3D" id="2.60.40.1190">
    <property type="match status" value="1"/>
</dbReference>
<organism evidence="5 6">
    <name type="scientific">Paenibacillus faecis</name>
    <dbReference type="NCBI Taxonomy" id="862114"/>
    <lineage>
        <taxon>Bacteria</taxon>
        <taxon>Bacillati</taxon>
        <taxon>Bacillota</taxon>
        <taxon>Bacilli</taxon>
        <taxon>Bacillales</taxon>
        <taxon>Paenibacillaceae</taxon>
        <taxon>Paenibacillus</taxon>
    </lineage>
</organism>
<dbReference type="Pfam" id="PF06452">
    <property type="entry name" value="CBM9_1"/>
    <property type="match status" value="1"/>
</dbReference>
<dbReference type="Pfam" id="PF03009">
    <property type="entry name" value="GDPD"/>
    <property type="match status" value="1"/>
</dbReference>
<evidence type="ECO:0000313" key="6">
    <source>
        <dbReference type="Proteomes" id="UP000325218"/>
    </source>
</evidence>
<name>A0A5D0CX07_9BACL</name>
<dbReference type="PROSITE" id="PS51272">
    <property type="entry name" value="SLH"/>
    <property type="match status" value="2"/>
</dbReference>
<protein>
    <submittedName>
        <fullName evidence="5">DUF1080 domain-containing protein</fullName>
    </submittedName>
</protein>
<feature type="region of interest" description="Disordered" evidence="1">
    <location>
        <begin position="1408"/>
        <end position="1457"/>
    </location>
</feature>
<dbReference type="Pfam" id="PF06439">
    <property type="entry name" value="3keto-disac_hyd"/>
    <property type="match status" value="1"/>
</dbReference>
<dbReference type="RefSeq" id="WP_148450134.1">
    <property type="nucleotide sequence ID" value="NZ_VSDO01000001.1"/>
</dbReference>
<dbReference type="InterPro" id="IPR010496">
    <property type="entry name" value="AL/BT2_dom"/>
</dbReference>
<dbReference type="GO" id="GO:0016052">
    <property type="term" value="P:carbohydrate catabolic process"/>
    <property type="evidence" value="ECO:0007669"/>
    <property type="project" value="InterPro"/>
</dbReference>
<dbReference type="SUPFAM" id="SSF51695">
    <property type="entry name" value="PLC-like phosphodiesterases"/>
    <property type="match status" value="1"/>
</dbReference>
<reference evidence="5 6" key="1">
    <citation type="submission" date="2019-08" db="EMBL/GenBank/DDBJ databases">
        <title>Genome sequencing of Paenibacillus faecis DSM 23593(T).</title>
        <authorList>
            <person name="Kook J.-K."/>
            <person name="Park S.-N."/>
            <person name="Lim Y.K."/>
        </authorList>
    </citation>
    <scope>NUCLEOTIDE SEQUENCE [LARGE SCALE GENOMIC DNA]</scope>
    <source>
        <strain evidence="5 6">DSM 23593</strain>
    </source>
</reference>
<dbReference type="Gene3D" id="3.20.20.190">
    <property type="entry name" value="Phosphatidylinositol (PI) phosphodiesterase"/>
    <property type="match status" value="1"/>
</dbReference>
<dbReference type="GO" id="GO:0008081">
    <property type="term" value="F:phosphoric diester hydrolase activity"/>
    <property type="evidence" value="ECO:0007669"/>
    <property type="project" value="InterPro"/>
</dbReference>
<dbReference type="SUPFAM" id="SSF49344">
    <property type="entry name" value="CBD9-like"/>
    <property type="match status" value="1"/>
</dbReference>
<dbReference type="GO" id="GO:0004553">
    <property type="term" value="F:hydrolase activity, hydrolyzing O-glycosyl compounds"/>
    <property type="evidence" value="ECO:0007669"/>
    <property type="project" value="InterPro"/>
</dbReference>
<dbReference type="PANTHER" id="PTHR46211">
    <property type="entry name" value="GLYCEROPHOSPHORYL DIESTER PHOSPHODIESTERASE"/>
    <property type="match status" value="1"/>
</dbReference>
<comment type="caution">
    <text evidence="5">The sequence shown here is derived from an EMBL/GenBank/DDBJ whole genome shotgun (WGS) entry which is preliminary data.</text>
</comment>
<dbReference type="InterPro" id="IPR010502">
    <property type="entry name" value="Carb-bd_dom_fam9"/>
</dbReference>
<feature type="chain" id="PRO_5038874930" evidence="2">
    <location>
        <begin position="24"/>
        <end position="1861"/>
    </location>
</feature>
<keyword evidence="2" id="KW-0732">Signal</keyword>
<dbReference type="InterPro" id="IPR017946">
    <property type="entry name" value="PLC-like_Pdiesterase_TIM-brl"/>
</dbReference>
<feature type="signal peptide" evidence="2">
    <location>
        <begin position="1"/>
        <end position="23"/>
    </location>
</feature>
<evidence type="ECO:0000259" key="4">
    <source>
        <dbReference type="PROSITE" id="PS51704"/>
    </source>
</evidence>
<keyword evidence="6" id="KW-1185">Reference proteome</keyword>
<evidence type="ECO:0000313" key="5">
    <source>
        <dbReference type="EMBL" id="TYA14539.1"/>
    </source>
</evidence>
<sequence>MKKAKKLLHLITVLSLLAGLANMGPAIPTAAAAEKGPNRAEMEAVRTRTAPVIDGRLEESFWSVSEPLTVRTDPASNDNHRFGLLWDDTYLYIGVRIEDDTPITGGSGYWFDQDSLNLFFDPTLHRSSPFAPEDMQIGLLYGQDGSAPEFRFGAALNNHADKDEKKVLRSIHATPEGWSAELAVPWDMLGMDPRLQKQLGLEVGVTNRYDAADPAKQRTSYWSAYNSSSFWNDTSGYGEVHLSDATPVSGSVNPVLLEENYEGYEEGTLPPGWISDVNGGSPAFTVTRDTYSSVTGDTYGGGTADPAPFGKRLRFDGNKSGWQARITAPVQADNYTVEADVRFESVLNSARWAALMFRVPANGKAPYNQMAVRQNGAYELAYRNPDNQWNVPESGTWQPLALGKDYTLKVRVFGDNVKEYIKAKDEAEFALLMDATLDSGLLERGKVGFQADQASVSFDNLKVTRLTADRLDLVLPDSAEALSGPMTVTATVYYSDGVVEPVQPKDLKLYSSDERVVKIVDNRPVPLKEGEAVITGVYHQAESGVHVRVTPSLTGPKVVKLAHDQGYLLVEAGDPVPLKNIRFTAESSDYSSAEIDGSRLNWTADSGEVTTDGTDLMVKAPGVYEVKAGIDSAEFRLIVVAKAADQQEYTLYAEDFDRMADGAFPEGWTRKQGASEGAAGVRDGAFEMRATASPDNPSRVLLPDYLSLFGNYAIEADITNTAANNTARWNSIMFRVQNGDSPYYQMAVRKDPSVYNGVEFAERTASNQWNVMDRGSYTEPMEEGKPLRYTVKVYGNRVQEYINDRMVIDTAKAEAYNKGLIGFQADGSTMRIDNIRVTLLEQPLPVQEITPFVKVSEPDTRIAMAPTVVTEVVYGQDLAKLKDGRLPATAIIHINADLAVTEKYGGKVISPLSDVLETMGEKVIPAFYVKEELAVDRLVHELRERGLEDAFVVSDRPDLVRRARAAYPMIRGILDFISLLHPTPEQLLDIRRQTASSQARVALLPAGAATRDNVAYLQKLAVMVWAQEAPGTTGGPLPLHRLITAGVNGVVAAEPVKAHEALELYNRDTTLVRKVYMIGHRGMPSVSPENTIESNILAIEAGADYIENDMFLTKDGYLIITHNASLETTTDGRGQVENFTLEQLKALNANKPYPQGYSLVRMPTLDEQLQLARERGRLVYAEIKTQTPGAVDAFVQTVRKYKAEDIVNVMSFYPAQLERLALLMPEMNAGLLTGYLSSESNVEGSLRETIKALSRQNWTYNTDFNGLGPKFMEAAKHRGLLISPWTLNKRDDIIKYFKMGAFAITTDYTYYASDWAAALSAKESALVLNQGESRSISAVAETYRGDKKEVAPDVVIIEGSDILQADGNTVKAVGAAGKAYALLRYSAAIEGGGTYDLYSEPIEIAVRGGHNGGETPGNGGGTGGNGNGSSGKPGGSQGLPGTPAGSETGQPDTGAGTTVLEATSGAVRTEDLKKAVEAGKPVEVRFRGESVRVPLAGLTPESLRRTEITLTLVNRDLQAGYRLPLRNIDLAEASRLLGGTAADSAELVVTVRELNGPERSAVAKAAERAGGRLAGPVVEFGLRLSSGDGSASERSVPFPIANAVQYIGTNNGGKSRTGTGVRFDRAGNKLVYTPSRYVVEANEVILTRGENGIFTILSMEKAFADMKGHWAEQEARKLAERLLLEGTGSGAFEPGRPVTRAEFAAMLVRALGLDAKSEAGLTAGSGETSGPAMKDVAPADWFAPYVRAAVQSRLAGGYEDGTFRPDAPVTRGEQAAMMARAMRISGSAAGSGSGSGEGTRRLDGFKDAAEIRWGRADWETVLQAGLFNGVTGNRLDSAASSTRAQSAVVLYRFLQWCGDLE</sequence>
<dbReference type="PANTHER" id="PTHR46211:SF14">
    <property type="entry name" value="GLYCEROPHOSPHODIESTER PHOSPHODIESTERASE"/>
    <property type="match status" value="1"/>
</dbReference>
<feature type="domain" description="SLH" evidence="3">
    <location>
        <begin position="1729"/>
        <end position="1792"/>
    </location>
</feature>
<dbReference type="GO" id="GO:0030246">
    <property type="term" value="F:carbohydrate binding"/>
    <property type="evidence" value="ECO:0007669"/>
    <property type="project" value="InterPro"/>
</dbReference>
<dbReference type="Proteomes" id="UP000325218">
    <property type="component" value="Unassembled WGS sequence"/>
</dbReference>
<dbReference type="OrthoDB" id="384721at2"/>
<proteinExistence type="predicted"/>
<evidence type="ECO:0000259" key="3">
    <source>
        <dbReference type="PROSITE" id="PS51272"/>
    </source>
</evidence>
<feature type="domain" description="GP-PDE" evidence="4">
    <location>
        <begin position="1075"/>
        <end position="1316"/>
    </location>
</feature>
<dbReference type="InterPro" id="IPR030395">
    <property type="entry name" value="GP_PDE_dom"/>
</dbReference>
<dbReference type="GO" id="GO:0006629">
    <property type="term" value="P:lipid metabolic process"/>
    <property type="evidence" value="ECO:0007669"/>
    <property type="project" value="InterPro"/>
</dbReference>
<evidence type="ECO:0000256" key="1">
    <source>
        <dbReference type="SAM" id="MobiDB-lite"/>
    </source>
</evidence>
<dbReference type="InterPro" id="IPR001119">
    <property type="entry name" value="SLH_dom"/>
</dbReference>
<feature type="compositionally biased region" description="Gly residues" evidence="1">
    <location>
        <begin position="1409"/>
        <end position="1438"/>
    </location>
</feature>
<accession>A0A5D0CX07</accession>
<feature type="domain" description="SLH" evidence="3">
    <location>
        <begin position="1658"/>
        <end position="1721"/>
    </location>
</feature>
<evidence type="ECO:0000256" key="2">
    <source>
        <dbReference type="SAM" id="SignalP"/>
    </source>
</evidence>
<dbReference type="EMBL" id="VSDO01000001">
    <property type="protein sequence ID" value="TYA14539.1"/>
    <property type="molecule type" value="Genomic_DNA"/>
</dbReference>
<dbReference type="Gene3D" id="2.60.120.560">
    <property type="entry name" value="Exo-inulinase, domain 1"/>
    <property type="match status" value="2"/>
</dbReference>
<dbReference type="Pfam" id="PF00395">
    <property type="entry name" value="SLH"/>
    <property type="match status" value="2"/>
</dbReference>